<keyword evidence="4" id="KW-0574">Periplasm</keyword>
<dbReference type="OrthoDB" id="9769319at2"/>
<dbReference type="Gene3D" id="3.40.190.10">
    <property type="entry name" value="Periplasmic binding protein-like II"/>
    <property type="match status" value="2"/>
</dbReference>
<dbReference type="GO" id="GO:0042597">
    <property type="term" value="C:periplasmic space"/>
    <property type="evidence" value="ECO:0007669"/>
    <property type="project" value="UniProtKB-SubCell"/>
</dbReference>
<protein>
    <submittedName>
        <fullName evidence="5">Spermidine/putrescine ABC transporter</fullName>
    </submittedName>
</protein>
<organism evidence="5 6">
    <name type="scientific">Hypericibacter terrae</name>
    <dbReference type="NCBI Taxonomy" id="2602015"/>
    <lineage>
        <taxon>Bacteria</taxon>
        <taxon>Pseudomonadati</taxon>
        <taxon>Pseudomonadota</taxon>
        <taxon>Alphaproteobacteria</taxon>
        <taxon>Rhodospirillales</taxon>
        <taxon>Dongiaceae</taxon>
        <taxon>Hypericibacter</taxon>
    </lineage>
</organism>
<keyword evidence="2" id="KW-0813">Transport</keyword>
<proteinExistence type="predicted"/>
<evidence type="ECO:0000256" key="3">
    <source>
        <dbReference type="ARBA" id="ARBA00022729"/>
    </source>
</evidence>
<evidence type="ECO:0000256" key="4">
    <source>
        <dbReference type="ARBA" id="ARBA00022764"/>
    </source>
</evidence>
<dbReference type="PANTHER" id="PTHR30222">
    <property type="entry name" value="SPERMIDINE/PUTRESCINE-BINDING PERIPLASMIC PROTEIN"/>
    <property type="match status" value="1"/>
</dbReference>
<keyword evidence="6" id="KW-1185">Reference proteome</keyword>
<evidence type="ECO:0000256" key="2">
    <source>
        <dbReference type="ARBA" id="ARBA00022448"/>
    </source>
</evidence>
<gene>
    <name evidence="5" type="ORF">FRZ44_49320</name>
</gene>
<dbReference type="PANTHER" id="PTHR30222:SF17">
    <property type="entry name" value="SPERMIDINE_PUTRESCINE-BINDING PERIPLASMIC PROTEIN"/>
    <property type="match status" value="1"/>
</dbReference>
<dbReference type="SUPFAM" id="SSF53850">
    <property type="entry name" value="Periplasmic binding protein-like II"/>
    <property type="match status" value="1"/>
</dbReference>
<evidence type="ECO:0000313" key="6">
    <source>
        <dbReference type="Proteomes" id="UP000326202"/>
    </source>
</evidence>
<keyword evidence="3" id="KW-0732">Signal</keyword>
<dbReference type="PRINTS" id="PR00909">
    <property type="entry name" value="SPERMDNBNDNG"/>
</dbReference>
<dbReference type="InterPro" id="IPR006311">
    <property type="entry name" value="TAT_signal"/>
</dbReference>
<evidence type="ECO:0000256" key="1">
    <source>
        <dbReference type="ARBA" id="ARBA00004418"/>
    </source>
</evidence>
<dbReference type="KEGG" id="htq:FRZ44_49320"/>
<dbReference type="GO" id="GO:0019808">
    <property type="term" value="F:polyamine binding"/>
    <property type="evidence" value="ECO:0007669"/>
    <property type="project" value="InterPro"/>
</dbReference>
<name>A0A5J6MR62_9PROT</name>
<sequence>MSDRTFLETLTARGLNRRAFGKALAAAGLAMVTIPMLPRRAAAADEVIYYTWSDYNTPDLFPAYVEKHGAPPETPVFGDNEEALQKLRSGFIADVTHPCSTMTRRWREAGMLAPIDTTKLSNWGDLFAPLKTLPTTTADGQQWFIPFDWGQTSITYRTDLIDLQGQEESWGLLWDERYKGKLGTMAAAEDAWWCAAIYAGVDVLKEVTQADIDKVHPLLVKQRPLLRFYSSDSTQVEQALASGEVVAAMTWNQSPLGLTKQGVKVKFANPKEGALTWCCGLVLLKKAPHPDKALDLIDAMIDPRAGKYLIEEFGYGHANQKSFDGVAEEDLVARGLSKQPMEILARGKFAGPQQPELEQAINRDYEKIQAGF</sequence>
<accession>A0A5J6MR62</accession>
<dbReference type="InterPro" id="IPR006059">
    <property type="entry name" value="SBP"/>
</dbReference>
<dbReference type="EMBL" id="CP042906">
    <property type="protein sequence ID" value="QEX19617.1"/>
    <property type="molecule type" value="Genomic_DNA"/>
</dbReference>
<dbReference type="RefSeq" id="WP_151179670.1">
    <property type="nucleotide sequence ID" value="NZ_CP042906.1"/>
</dbReference>
<reference evidence="5 6" key="1">
    <citation type="submission" date="2019-08" db="EMBL/GenBank/DDBJ databases">
        <title>Hyperibacter terrae gen. nov., sp. nov. and Hyperibacter viscosus sp. nov., two new members in the family Rhodospirillaceae isolated from the rhizosphere of Hypericum perforatum.</title>
        <authorList>
            <person name="Noviana Z."/>
        </authorList>
    </citation>
    <scope>NUCLEOTIDE SEQUENCE [LARGE SCALE GENOMIC DNA]</scope>
    <source>
        <strain evidence="5 6">R5913</strain>
    </source>
</reference>
<dbReference type="Pfam" id="PF13416">
    <property type="entry name" value="SBP_bac_8"/>
    <property type="match status" value="1"/>
</dbReference>
<dbReference type="GO" id="GO:0015846">
    <property type="term" value="P:polyamine transport"/>
    <property type="evidence" value="ECO:0007669"/>
    <property type="project" value="InterPro"/>
</dbReference>
<dbReference type="PROSITE" id="PS51318">
    <property type="entry name" value="TAT"/>
    <property type="match status" value="1"/>
</dbReference>
<dbReference type="AlphaFoldDB" id="A0A5J6MR62"/>
<dbReference type="InterPro" id="IPR001188">
    <property type="entry name" value="Sperm_putr-bd"/>
</dbReference>
<dbReference type="Proteomes" id="UP000326202">
    <property type="component" value="Chromosome"/>
</dbReference>
<evidence type="ECO:0000313" key="5">
    <source>
        <dbReference type="EMBL" id="QEX19617.1"/>
    </source>
</evidence>
<comment type="subcellular location">
    <subcellularLocation>
        <location evidence="1">Periplasm</location>
    </subcellularLocation>
</comment>